<comment type="subcellular location">
    <subcellularLocation>
        <location evidence="1">Secreted</location>
    </subcellularLocation>
</comment>
<evidence type="ECO:0000256" key="1">
    <source>
        <dbReference type="ARBA" id="ARBA00004613"/>
    </source>
</evidence>
<evidence type="ECO:0000256" key="3">
    <source>
        <dbReference type="ARBA" id="ARBA00022525"/>
    </source>
</evidence>
<name>A0A668VLJ0_OREAU</name>
<dbReference type="Gene3D" id="2.60.40.1900">
    <property type="entry name" value="Beta-microseminoprotein (PSP94) domain"/>
    <property type="match status" value="1"/>
</dbReference>
<protein>
    <recommendedName>
        <fullName evidence="7">Beta-microseminoprotein</fullName>
    </recommendedName>
</protein>
<sequence>VYDTCKSLHSAFSELYFIFTHLSGYERYKSSLHVFVCLLGLVVLCHSQCFFEELEVKDPNNPPKGCVDKDGKLHDFDSAWVRDCMDCSCTREGLSCCSKIPDANTVDVPEECELVVNEKACSVKVVMKSDNEKECSPV</sequence>
<dbReference type="Pfam" id="PF05825">
    <property type="entry name" value="PSP94"/>
    <property type="match status" value="1"/>
</dbReference>
<keyword evidence="4" id="KW-1015">Disulfide bond</keyword>
<dbReference type="InterPro" id="IPR008735">
    <property type="entry name" value="PSP94"/>
</dbReference>
<evidence type="ECO:0000256" key="4">
    <source>
        <dbReference type="ARBA" id="ARBA00023157"/>
    </source>
</evidence>
<keyword evidence="3" id="KW-0964">Secreted</keyword>
<dbReference type="PANTHER" id="PTHR10500:SF7">
    <property type="entry name" value="BETA-MICROSEMINOPROTEIN"/>
    <property type="match status" value="1"/>
</dbReference>
<keyword evidence="6" id="KW-1185">Reference proteome</keyword>
<accession>A0A668VLJ0</accession>
<evidence type="ECO:0000313" key="6">
    <source>
        <dbReference type="Proteomes" id="UP000472276"/>
    </source>
</evidence>
<dbReference type="GO" id="GO:0005576">
    <property type="term" value="C:extracellular region"/>
    <property type="evidence" value="ECO:0007669"/>
    <property type="project" value="UniProtKB-SubCell"/>
</dbReference>
<reference evidence="5" key="2">
    <citation type="submission" date="2025-09" db="UniProtKB">
        <authorList>
            <consortium name="Ensembl"/>
        </authorList>
    </citation>
    <scope>IDENTIFICATION</scope>
</reference>
<dbReference type="Ensembl" id="ENSOABT00000052792.2">
    <property type="protein sequence ID" value="ENSOABP00000051484.2"/>
    <property type="gene ID" value="ENSOABG00000022898.2"/>
</dbReference>
<comment type="similarity">
    <text evidence="2">Belongs to the beta-microseminoprotein family.</text>
</comment>
<evidence type="ECO:0000256" key="2">
    <source>
        <dbReference type="ARBA" id="ARBA00010352"/>
    </source>
</evidence>
<dbReference type="PANTHER" id="PTHR10500">
    <property type="entry name" value="BETA-MICROSEMINOPROTEIN"/>
    <property type="match status" value="1"/>
</dbReference>
<reference evidence="5" key="1">
    <citation type="submission" date="2025-08" db="UniProtKB">
        <authorList>
            <consortium name="Ensembl"/>
        </authorList>
    </citation>
    <scope>IDENTIFICATION</scope>
</reference>
<gene>
    <name evidence="5" type="primary">LOC116322755</name>
</gene>
<organism evidence="5 6">
    <name type="scientific">Oreochromis aureus</name>
    <name type="common">Israeli tilapia</name>
    <name type="synonym">Chromis aureus</name>
    <dbReference type="NCBI Taxonomy" id="47969"/>
    <lineage>
        <taxon>Eukaryota</taxon>
        <taxon>Metazoa</taxon>
        <taxon>Chordata</taxon>
        <taxon>Craniata</taxon>
        <taxon>Vertebrata</taxon>
        <taxon>Euteleostomi</taxon>
        <taxon>Actinopterygii</taxon>
        <taxon>Neopterygii</taxon>
        <taxon>Teleostei</taxon>
        <taxon>Neoteleostei</taxon>
        <taxon>Acanthomorphata</taxon>
        <taxon>Ovalentaria</taxon>
        <taxon>Cichlomorphae</taxon>
        <taxon>Cichliformes</taxon>
        <taxon>Cichlidae</taxon>
        <taxon>African cichlids</taxon>
        <taxon>Pseudocrenilabrinae</taxon>
        <taxon>Oreochromini</taxon>
        <taxon>Oreochromis</taxon>
    </lineage>
</organism>
<dbReference type="OMA" id="ETEIICC"/>
<dbReference type="AlphaFoldDB" id="A0A668VLJ0"/>
<dbReference type="Proteomes" id="UP000472276">
    <property type="component" value="Unassembled WGS sequence"/>
</dbReference>
<evidence type="ECO:0000313" key="5">
    <source>
        <dbReference type="Ensembl" id="ENSOABP00000051484.2"/>
    </source>
</evidence>
<evidence type="ECO:0008006" key="7">
    <source>
        <dbReference type="Google" id="ProtNLM"/>
    </source>
</evidence>
<proteinExistence type="inferred from homology"/>